<dbReference type="GeneID" id="94839718"/>
<evidence type="ECO:0000256" key="3">
    <source>
        <dbReference type="ARBA" id="ARBA00022723"/>
    </source>
</evidence>
<evidence type="ECO:0000256" key="4">
    <source>
        <dbReference type="ARBA" id="ARBA00022771"/>
    </source>
</evidence>
<name>A0A1J4K338_9EUKA</name>
<dbReference type="VEuPathDB" id="TrichDB:TRFO_26552"/>
<dbReference type="PANTHER" id="PTHR11239:SF14">
    <property type="entry name" value="DNA-DIRECTED RNA POLYMERASE I SUBUNIT RPA12"/>
    <property type="match status" value="1"/>
</dbReference>
<keyword evidence="12" id="KW-1185">Reference proteome</keyword>
<dbReference type="GO" id="GO:0005736">
    <property type="term" value="C:RNA polymerase I complex"/>
    <property type="evidence" value="ECO:0007669"/>
    <property type="project" value="TreeGrafter"/>
</dbReference>
<evidence type="ECO:0000256" key="9">
    <source>
        <dbReference type="PIRSR" id="PIRSR005586-2"/>
    </source>
</evidence>
<feature type="binding site" evidence="8">
    <location>
        <position position="15"/>
    </location>
    <ligand>
        <name>Zn(2+)</name>
        <dbReference type="ChEBI" id="CHEBI:29105"/>
        <label>1</label>
    </ligand>
</feature>
<dbReference type="GO" id="GO:0006363">
    <property type="term" value="P:termination of RNA polymerase I transcription"/>
    <property type="evidence" value="ECO:0007669"/>
    <property type="project" value="TreeGrafter"/>
</dbReference>
<feature type="binding site" evidence="8">
    <location>
        <position position="102"/>
    </location>
    <ligand>
        <name>Zn(2+)</name>
        <dbReference type="ChEBI" id="CHEBI:29105"/>
        <label>2</label>
    </ligand>
</feature>
<feature type="zinc finger region" description="C4-type" evidence="9">
    <location>
        <begin position="12"/>
        <end position="32"/>
    </location>
</feature>
<dbReference type="Proteomes" id="UP000179807">
    <property type="component" value="Unassembled WGS sequence"/>
</dbReference>
<keyword evidence="6 7" id="KW-0539">Nucleus</keyword>
<dbReference type="GO" id="GO:0003899">
    <property type="term" value="F:DNA-directed RNA polymerase activity"/>
    <property type="evidence" value="ECO:0007669"/>
    <property type="project" value="InterPro"/>
</dbReference>
<evidence type="ECO:0000256" key="6">
    <source>
        <dbReference type="ARBA" id="ARBA00023242"/>
    </source>
</evidence>
<keyword evidence="2 7" id="KW-0240">DNA-directed RNA polymerase</keyword>
<reference evidence="11" key="1">
    <citation type="submission" date="2016-10" db="EMBL/GenBank/DDBJ databases">
        <authorList>
            <person name="Benchimol M."/>
            <person name="Almeida L.G."/>
            <person name="Vasconcelos A.T."/>
            <person name="Perreira-Neves A."/>
            <person name="Rosa I.A."/>
            <person name="Tasca T."/>
            <person name="Bogo M.R."/>
            <person name="de Souza W."/>
        </authorList>
    </citation>
    <scope>NUCLEOTIDE SEQUENCE [LARGE SCALE GENOMIC DNA]</scope>
    <source>
        <strain evidence="11">K</strain>
    </source>
</reference>
<feature type="domain" description="TFIIS-type" evidence="10">
    <location>
        <begin position="70"/>
        <end position="110"/>
    </location>
</feature>
<keyword evidence="5 8" id="KW-0862">Zinc</keyword>
<comment type="caution">
    <text evidence="11">The sequence shown here is derived from an EMBL/GenBank/DDBJ whole genome shotgun (WGS) entry which is preliminary data.</text>
</comment>
<feature type="binding site" evidence="8">
    <location>
        <position position="29"/>
    </location>
    <ligand>
        <name>Zn(2+)</name>
        <dbReference type="ChEBI" id="CHEBI:29105"/>
        <label>1</label>
    </ligand>
</feature>
<feature type="binding site" evidence="8">
    <location>
        <position position="77"/>
    </location>
    <ligand>
        <name>Zn(2+)</name>
        <dbReference type="ChEBI" id="CHEBI:29105"/>
        <label>2</label>
    </ligand>
</feature>
<accession>A0A1J4K338</accession>
<comment type="function">
    <text evidence="7">DNA-dependent RNA polymerase catalyzes the transcription of DNA into RNA using the four ribonucleoside triphosphates as substrates.</text>
</comment>
<dbReference type="CDD" id="cd10507">
    <property type="entry name" value="Zn-ribbon_RPA12"/>
    <property type="match status" value="1"/>
</dbReference>
<dbReference type="Pfam" id="PF01096">
    <property type="entry name" value="Zn_ribbon_TFIIS"/>
    <property type="match status" value="1"/>
</dbReference>
<feature type="binding site" evidence="8">
    <location>
        <position position="12"/>
    </location>
    <ligand>
        <name>Zn(2+)</name>
        <dbReference type="ChEBI" id="CHEBI:29105"/>
        <label>1</label>
    </ligand>
</feature>
<dbReference type="PANTHER" id="PTHR11239">
    <property type="entry name" value="DNA-DIRECTED RNA POLYMERASE"/>
    <property type="match status" value="1"/>
</dbReference>
<dbReference type="SMART" id="SM00440">
    <property type="entry name" value="ZnF_C2C2"/>
    <property type="match status" value="1"/>
</dbReference>
<feature type="binding site" evidence="8">
    <location>
        <position position="74"/>
    </location>
    <ligand>
        <name>Zn(2+)</name>
        <dbReference type="ChEBI" id="CHEBI:29105"/>
        <label>2</label>
    </ligand>
</feature>
<dbReference type="OrthoDB" id="10056816at2759"/>
<gene>
    <name evidence="11" type="primary">rpa12</name>
    <name evidence="11" type="ORF">TRFO_26552</name>
</gene>
<dbReference type="PIRSF" id="PIRSF005586">
    <property type="entry name" value="RNApol_RpoM"/>
    <property type="match status" value="1"/>
</dbReference>
<evidence type="ECO:0000256" key="1">
    <source>
        <dbReference type="ARBA" id="ARBA00004604"/>
    </source>
</evidence>
<dbReference type="GO" id="GO:0008270">
    <property type="term" value="F:zinc ion binding"/>
    <property type="evidence" value="ECO:0007669"/>
    <property type="project" value="UniProtKB-KW"/>
</dbReference>
<evidence type="ECO:0000259" key="10">
    <source>
        <dbReference type="PROSITE" id="PS51133"/>
    </source>
</evidence>
<dbReference type="SUPFAM" id="SSF57783">
    <property type="entry name" value="Zinc beta-ribbon"/>
    <property type="match status" value="1"/>
</dbReference>
<dbReference type="PROSITE" id="PS51133">
    <property type="entry name" value="ZF_TFIIS_2"/>
    <property type="match status" value="1"/>
</dbReference>
<evidence type="ECO:0000256" key="7">
    <source>
        <dbReference type="PIRNR" id="PIRNR005586"/>
    </source>
</evidence>
<proteinExistence type="inferred from homology"/>
<protein>
    <recommendedName>
        <fullName evidence="7">DNA-directed RNA polymerase subunit</fullName>
    </recommendedName>
</protein>
<comment type="similarity">
    <text evidence="7">Belongs to the archaeal rpoM/eukaryotic RPA12/RPB9/RPC11 RNA polymerase family.</text>
</comment>
<dbReference type="Gene3D" id="2.20.25.10">
    <property type="match status" value="1"/>
</dbReference>
<evidence type="ECO:0000256" key="8">
    <source>
        <dbReference type="PIRSR" id="PIRSR005586-1"/>
    </source>
</evidence>
<keyword evidence="4 9" id="KW-0863">Zinc-finger</keyword>
<keyword evidence="3 8" id="KW-0479">Metal-binding</keyword>
<evidence type="ECO:0000313" key="12">
    <source>
        <dbReference type="Proteomes" id="UP000179807"/>
    </source>
</evidence>
<dbReference type="AlphaFoldDB" id="A0A1J4K338"/>
<dbReference type="InterPro" id="IPR012164">
    <property type="entry name" value="Rpa12/Rpb9/Rpc10/TFS"/>
</dbReference>
<dbReference type="EMBL" id="MLAK01000751">
    <property type="protein sequence ID" value="OHT05611.1"/>
    <property type="molecule type" value="Genomic_DNA"/>
</dbReference>
<evidence type="ECO:0000256" key="2">
    <source>
        <dbReference type="ARBA" id="ARBA00022478"/>
    </source>
</evidence>
<feature type="binding site" evidence="8">
    <location>
        <position position="105"/>
    </location>
    <ligand>
        <name>Zn(2+)</name>
        <dbReference type="ChEBI" id="CHEBI:29105"/>
        <label>2</label>
    </ligand>
</feature>
<dbReference type="RefSeq" id="XP_068358747.1">
    <property type="nucleotide sequence ID" value="XM_068505014.1"/>
</dbReference>
<dbReference type="InterPro" id="IPR034004">
    <property type="entry name" value="Zn_ribbon_RPA12_C"/>
</dbReference>
<evidence type="ECO:0000256" key="5">
    <source>
        <dbReference type="ARBA" id="ARBA00022833"/>
    </source>
</evidence>
<keyword evidence="7" id="KW-0804">Transcription</keyword>
<dbReference type="InterPro" id="IPR001222">
    <property type="entry name" value="Znf_TFIIS"/>
</dbReference>
<dbReference type="GO" id="GO:0003676">
    <property type="term" value="F:nucleic acid binding"/>
    <property type="evidence" value="ECO:0007669"/>
    <property type="project" value="InterPro"/>
</dbReference>
<sequence>MASKDPNIRLFCDNCGTLINITARGEIRCPLCRSEYDASLLDRFERRVDLIAPEEEQLQMNTEGSVRTVIDERCPECNHEGLYFSTAQLRSADEGQTVFYECPKCGHRYQQNA</sequence>
<feature type="binding site" evidence="8">
    <location>
        <position position="32"/>
    </location>
    <ligand>
        <name>Zn(2+)</name>
        <dbReference type="ChEBI" id="CHEBI:29105"/>
        <label>1</label>
    </ligand>
</feature>
<evidence type="ECO:0000313" key="11">
    <source>
        <dbReference type="EMBL" id="OHT05611.1"/>
    </source>
</evidence>
<organism evidence="11 12">
    <name type="scientific">Tritrichomonas foetus</name>
    <dbReference type="NCBI Taxonomy" id="1144522"/>
    <lineage>
        <taxon>Eukaryota</taxon>
        <taxon>Metamonada</taxon>
        <taxon>Parabasalia</taxon>
        <taxon>Tritrichomonadida</taxon>
        <taxon>Tritrichomonadidae</taxon>
        <taxon>Tritrichomonas</taxon>
    </lineage>
</organism>
<comment type="subcellular location">
    <subcellularLocation>
        <location evidence="1">Nucleus</location>
        <location evidence="1">Nucleolus</location>
    </subcellularLocation>
</comment>